<sequence>MTSLKDIQSLIADLDSILPKAETRLPWSKPGDVARERRVLERVRSYLVSQQQNLVIGSKQSPVPTTPAQPEAVVQQIVQAVTQEMSFLRADIMQPLQADLDVLRQQREALVQEIQQLEHQRRQIDSINQRSTPQQQMISELSQGVIDRCTASLTQHLAQILANFERRVINAESPQRLLDTSVVPQWAIAPATAEQNPMEGVMQAQASQEQLRQLQKNSDQWLTTLEANQRAIFETLSQDLQAYQTSLSQGLERMHSLGSQSEMVFTAWVNRTLEALARETSAPLSSSVPPSDLASPTQATGIRATTPETQPSDPLPVAEQEPRSVQPETAKEEDSSPLSTDDPQMMPQADSWQSLRAQPLGRSHPDTSESPSPDKALENLISEDWEIVEGLDTENLDLERGENDPLETFIQLDINEQGFFSSQDVVNTPNALDDPQADFLLNWLNERQQSDSDLPADAVTELDKTEVAAELTLSLDRRRQEIDELYQSLFGTEALTDTSHLNESDLVEGEADASEPIAASQEGEAITDHHSINTDSVMPLPAQVEDVLFAGLGMDSAAEPAHPASLSSPTQPAIEAVGELAPSWEAVLFEEPAPHTPNQTARGQDAQLSSNTDDSLLHRIGINEQEDIETIGALTDLFEEMGLNPPATATEATENHSMPMPAPPQSECSTPDPEASLAEDHYITASPEEDLLETASLESDPDRAICLDPNTLQQLQQDLYSFETSFEQNAPRQEEQSWLSYDLEESTSAPETVPDDEHNQPFFMPPQESLAEDWEEFVIQHWITRHELDDEAISTAPELVASDFDPDLFPSEALELDQESTIQRREATSEEFVPPSELIQPGDAPTYFAVEEENLVDEMRWDEPTDSMTEEALMAQWDAVASCPAPELELDSDFFTQDALDTDLEGEGSSMMPGALRDEEHSESSNPTPDLLLPQDVLAHDLEPLPKDEVDLGQHKTEHLEQSTPEDQLLPPQEQVPPPAQGLTEDMPSENLTPEEQASGEANFEVNFPETEASNSEPSDNPQKMNPSSDSDAQP</sequence>
<feature type="compositionally biased region" description="Polar residues" evidence="2">
    <location>
        <begin position="726"/>
        <end position="739"/>
    </location>
</feature>
<evidence type="ECO:0000313" key="4">
    <source>
        <dbReference type="Proteomes" id="UP000010471"/>
    </source>
</evidence>
<evidence type="ECO:0000256" key="1">
    <source>
        <dbReference type="SAM" id="Coils"/>
    </source>
</evidence>
<dbReference type="EMBL" id="CP003630">
    <property type="protein sequence ID" value="AFZ18655.1"/>
    <property type="molecule type" value="Genomic_DNA"/>
</dbReference>
<proteinExistence type="predicted"/>
<keyword evidence="4" id="KW-1185">Reference proteome</keyword>
<feature type="compositionally biased region" description="Polar residues" evidence="2">
    <location>
        <begin position="1012"/>
        <end position="1035"/>
    </location>
</feature>
<accession>K9WE44</accession>
<feature type="region of interest" description="Disordered" evidence="2">
    <location>
        <begin position="280"/>
        <end position="347"/>
    </location>
</feature>
<feature type="region of interest" description="Disordered" evidence="2">
    <location>
        <begin position="647"/>
        <end position="675"/>
    </location>
</feature>
<feature type="region of interest" description="Disordered" evidence="2">
    <location>
        <begin position="726"/>
        <end position="759"/>
    </location>
</feature>
<dbReference type="eggNOG" id="COG0443">
    <property type="taxonomic scope" value="Bacteria"/>
</dbReference>
<reference evidence="3 4" key="1">
    <citation type="submission" date="2012-06" db="EMBL/GenBank/DDBJ databases">
        <title>Finished chromosome of genome of Microcoleus sp. PCC 7113.</title>
        <authorList>
            <consortium name="US DOE Joint Genome Institute"/>
            <person name="Gugger M."/>
            <person name="Coursin T."/>
            <person name="Rippka R."/>
            <person name="Tandeau De Marsac N."/>
            <person name="Huntemann M."/>
            <person name="Wei C.-L."/>
            <person name="Han J."/>
            <person name="Detter J.C."/>
            <person name="Han C."/>
            <person name="Tapia R."/>
            <person name="Chen A."/>
            <person name="Kyrpides N."/>
            <person name="Mavromatis K."/>
            <person name="Markowitz V."/>
            <person name="Szeto E."/>
            <person name="Ivanova N."/>
            <person name="Pagani I."/>
            <person name="Pati A."/>
            <person name="Goodwin L."/>
            <person name="Nordberg H.P."/>
            <person name="Cantor M.N."/>
            <person name="Hua S.X."/>
            <person name="Woyke T."/>
            <person name="Kerfeld C.A."/>
        </authorList>
    </citation>
    <scope>NUCLEOTIDE SEQUENCE [LARGE SCALE GENOMIC DNA]</scope>
    <source>
        <strain evidence="3 4">PCC 7113</strain>
    </source>
</reference>
<dbReference type="AlphaFoldDB" id="K9WE44"/>
<feature type="compositionally biased region" description="Polar residues" evidence="2">
    <location>
        <begin position="282"/>
        <end position="300"/>
    </location>
</feature>
<organism evidence="3 4">
    <name type="scientific">Allocoleopsis franciscana PCC 7113</name>
    <dbReference type="NCBI Taxonomy" id="1173027"/>
    <lineage>
        <taxon>Bacteria</taxon>
        <taxon>Bacillati</taxon>
        <taxon>Cyanobacteriota</taxon>
        <taxon>Cyanophyceae</taxon>
        <taxon>Coleofasciculales</taxon>
        <taxon>Coleofasciculaceae</taxon>
        <taxon>Allocoleopsis</taxon>
        <taxon>Allocoleopsis franciscana</taxon>
    </lineage>
</organism>
<feature type="region of interest" description="Disordered" evidence="2">
    <location>
        <begin position="888"/>
        <end position="1035"/>
    </location>
</feature>
<dbReference type="Proteomes" id="UP000010471">
    <property type="component" value="Chromosome"/>
</dbReference>
<evidence type="ECO:0000256" key="2">
    <source>
        <dbReference type="SAM" id="MobiDB-lite"/>
    </source>
</evidence>
<dbReference type="HOGENOM" id="CLU_293524_0_0_3"/>
<dbReference type="STRING" id="1173027.Mic7113_2877"/>
<keyword evidence="1" id="KW-0175">Coiled coil</keyword>
<name>K9WE44_9CYAN</name>
<evidence type="ECO:0000313" key="3">
    <source>
        <dbReference type="EMBL" id="AFZ18655.1"/>
    </source>
</evidence>
<gene>
    <name evidence="3" type="ORF">Mic7113_2877</name>
</gene>
<dbReference type="OrthoDB" id="526781at2"/>
<dbReference type="RefSeq" id="WP_015182804.1">
    <property type="nucleotide sequence ID" value="NC_019738.1"/>
</dbReference>
<feature type="coiled-coil region" evidence="1">
    <location>
        <begin position="93"/>
        <end position="130"/>
    </location>
</feature>
<dbReference type="KEGG" id="mic:Mic7113_2877"/>
<protein>
    <submittedName>
        <fullName evidence="3">Uncharacterized protein</fullName>
    </submittedName>
</protein>
<feature type="compositionally biased region" description="Basic and acidic residues" evidence="2">
    <location>
        <begin position="938"/>
        <end position="961"/>
    </location>
</feature>